<organism evidence="1 2">
    <name type="scientific">Peteryoungia ipomoeae</name>
    <dbReference type="NCBI Taxonomy" id="1210932"/>
    <lineage>
        <taxon>Bacteria</taxon>
        <taxon>Pseudomonadati</taxon>
        <taxon>Pseudomonadota</taxon>
        <taxon>Alphaproteobacteria</taxon>
        <taxon>Hyphomicrobiales</taxon>
        <taxon>Rhizobiaceae</taxon>
        <taxon>Peteryoungia</taxon>
    </lineage>
</organism>
<dbReference type="InterPro" id="IPR003477">
    <property type="entry name" value="PemK-like"/>
</dbReference>
<dbReference type="Pfam" id="PF02452">
    <property type="entry name" value="PemK_toxin"/>
    <property type="match status" value="1"/>
</dbReference>
<evidence type="ECO:0000313" key="1">
    <source>
        <dbReference type="EMBL" id="THV20669.1"/>
    </source>
</evidence>
<protein>
    <submittedName>
        <fullName evidence="1">Type II toxin-antitoxin system PemK/MazF family toxin</fullName>
    </submittedName>
</protein>
<evidence type="ECO:0000313" key="2">
    <source>
        <dbReference type="Proteomes" id="UP000308828"/>
    </source>
</evidence>
<dbReference type="SUPFAM" id="SSF50118">
    <property type="entry name" value="Cell growth inhibitor/plasmid maintenance toxic component"/>
    <property type="match status" value="1"/>
</dbReference>
<name>A0A4S8NZS3_9HYPH</name>
<dbReference type="Gene3D" id="2.30.30.110">
    <property type="match status" value="1"/>
</dbReference>
<gene>
    <name evidence="1" type="ORF">FAA97_18930</name>
</gene>
<dbReference type="RefSeq" id="WP_136600127.1">
    <property type="nucleotide sequence ID" value="NZ_STGV01000007.1"/>
</dbReference>
<accession>A0A4S8NZS3</accession>
<dbReference type="EMBL" id="STGV01000007">
    <property type="protein sequence ID" value="THV20669.1"/>
    <property type="molecule type" value="Genomic_DNA"/>
</dbReference>
<dbReference type="OrthoDB" id="9808744at2"/>
<dbReference type="AlphaFoldDB" id="A0A4S8NZS3"/>
<sequence length="123" mass="13361">MVRSGVPRRGDVYWIDPNPVAGREMKNRHRFVVITPHEINIFGVCMTVPVTTGGGFTRDIGLAVPIHGHDTTGVAVCNQVRSFDIAARVQQRTASFIETLDKATVDEIVARVVSAIDPLPTPG</sequence>
<comment type="caution">
    <text evidence="1">The sequence shown here is derived from an EMBL/GenBank/DDBJ whole genome shotgun (WGS) entry which is preliminary data.</text>
</comment>
<proteinExistence type="predicted"/>
<reference evidence="1 2" key="1">
    <citation type="submission" date="2019-04" db="EMBL/GenBank/DDBJ databases">
        <title>Genome sequence of strain shin9-1.</title>
        <authorList>
            <person name="Gao J."/>
            <person name="Sun J."/>
        </authorList>
    </citation>
    <scope>NUCLEOTIDE SEQUENCE [LARGE SCALE GENOMIC DNA]</scope>
    <source>
        <strain evidence="2">shin9-1</strain>
    </source>
</reference>
<dbReference type="GO" id="GO:0003677">
    <property type="term" value="F:DNA binding"/>
    <property type="evidence" value="ECO:0007669"/>
    <property type="project" value="InterPro"/>
</dbReference>
<dbReference type="Proteomes" id="UP000308828">
    <property type="component" value="Unassembled WGS sequence"/>
</dbReference>
<keyword evidence="2" id="KW-1185">Reference proteome</keyword>
<dbReference type="InterPro" id="IPR011067">
    <property type="entry name" value="Plasmid_toxin/cell-grow_inhib"/>
</dbReference>